<dbReference type="Proteomes" id="UP001595926">
    <property type="component" value="Unassembled WGS sequence"/>
</dbReference>
<keyword evidence="10" id="KW-0479">Metal-binding</keyword>
<comment type="subcellular location">
    <subcellularLocation>
        <location evidence="10">Cytoplasm</location>
    </subcellularLocation>
</comment>
<dbReference type="SUPFAM" id="SSF53795">
    <property type="entry name" value="PEP carboxykinase-like"/>
    <property type="match status" value="1"/>
</dbReference>
<comment type="function">
    <text evidence="10">Involved in the gluconeogenesis. Catalyzes the conversion of oxaloacetate (OAA) to phosphoenolpyruvate (PEP) through direct phosphoryl transfer between the nucleoside triphosphate and OAA.</text>
</comment>
<gene>
    <name evidence="10" type="primary">pckA</name>
    <name evidence="11" type="ORF">ACFPDQ_02800</name>
</gene>
<comment type="cofactor">
    <cofactor evidence="10">
        <name>Mn(2+)</name>
        <dbReference type="ChEBI" id="CHEBI:29035"/>
    </cofactor>
    <text evidence="10">Binds 1 Mn(2+) ion per subunit.</text>
</comment>
<name>A0ABV9TA31_9GAMM</name>
<dbReference type="Gene3D" id="3.90.228.20">
    <property type="match status" value="1"/>
</dbReference>
<dbReference type="SUPFAM" id="SSF68923">
    <property type="entry name" value="PEP carboxykinase N-terminal domain"/>
    <property type="match status" value="1"/>
</dbReference>
<dbReference type="NCBIfam" id="NF006821">
    <property type="entry name" value="PRK09344.1-3"/>
    <property type="match status" value="1"/>
</dbReference>
<comment type="similarity">
    <text evidence="2 10">Belongs to the phosphoenolpyruvate carboxykinase (ATP) family.</text>
</comment>
<keyword evidence="4 10" id="KW-0312">Gluconeogenesis</keyword>
<dbReference type="InterPro" id="IPR001272">
    <property type="entry name" value="PEP_carboxykinase_ATP"/>
</dbReference>
<dbReference type="Pfam" id="PF01293">
    <property type="entry name" value="PEPCK_ATP"/>
    <property type="match status" value="1"/>
</dbReference>
<proteinExistence type="inferred from homology"/>
<evidence type="ECO:0000256" key="9">
    <source>
        <dbReference type="ARBA" id="ARBA00047371"/>
    </source>
</evidence>
<dbReference type="EC" id="4.1.1.49" evidence="3 10"/>
<evidence type="ECO:0000256" key="4">
    <source>
        <dbReference type="ARBA" id="ARBA00022432"/>
    </source>
</evidence>
<organism evidence="11 12">
    <name type="scientific">Pseudofrancisella aestuarii</name>
    <dbReference type="NCBI Taxonomy" id="2670347"/>
    <lineage>
        <taxon>Bacteria</taxon>
        <taxon>Pseudomonadati</taxon>
        <taxon>Pseudomonadota</taxon>
        <taxon>Gammaproteobacteria</taxon>
        <taxon>Thiotrichales</taxon>
        <taxon>Francisellaceae</taxon>
        <taxon>Pseudofrancisella</taxon>
    </lineage>
</organism>
<keyword evidence="6 10" id="KW-0210">Decarboxylase</keyword>
<comment type="pathway">
    <text evidence="1 10">Carbohydrate biosynthesis; gluconeogenesis.</text>
</comment>
<feature type="binding site" evidence="10">
    <location>
        <position position="221"/>
    </location>
    <ligand>
        <name>ATP</name>
        <dbReference type="ChEBI" id="CHEBI:30616"/>
    </ligand>
</feature>
<dbReference type="PANTHER" id="PTHR30031:SF0">
    <property type="entry name" value="PHOSPHOENOLPYRUVATE CARBOXYKINASE (ATP)"/>
    <property type="match status" value="1"/>
</dbReference>
<evidence type="ECO:0000313" key="11">
    <source>
        <dbReference type="EMBL" id="MFC4891975.1"/>
    </source>
</evidence>
<keyword evidence="5 10" id="KW-0547">Nucleotide-binding</keyword>
<comment type="caution">
    <text evidence="11">The sequence shown here is derived from an EMBL/GenBank/DDBJ whole genome shotgun (WGS) entry which is preliminary data.</text>
</comment>
<dbReference type="InterPro" id="IPR008210">
    <property type="entry name" value="PEP_carboxykinase_N"/>
</dbReference>
<keyword evidence="10" id="KW-0963">Cytoplasm</keyword>
<evidence type="ECO:0000256" key="6">
    <source>
        <dbReference type="ARBA" id="ARBA00022793"/>
    </source>
</evidence>
<keyword evidence="7 10" id="KW-0067">ATP-binding</keyword>
<dbReference type="PANTHER" id="PTHR30031">
    <property type="entry name" value="PHOSPHOENOLPYRUVATE CARBOXYKINASE ATP"/>
    <property type="match status" value="1"/>
</dbReference>
<evidence type="ECO:0000313" key="12">
    <source>
        <dbReference type="Proteomes" id="UP001595926"/>
    </source>
</evidence>
<dbReference type="EMBL" id="JBHSJH010000001">
    <property type="protein sequence ID" value="MFC4891975.1"/>
    <property type="molecule type" value="Genomic_DNA"/>
</dbReference>
<keyword evidence="10" id="KW-0464">Manganese</keyword>
<feature type="binding site" evidence="10">
    <location>
        <position position="57"/>
    </location>
    <ligand>
        <name>substrate</name>
    </ligand>
</feature>
<evidence type="ECO:0000256" key="3">
    <source>
        <dbReference type="ARBA" id="ARBA00012363"/>
    </source>
</evidence>
<comment type="caution">
    <text evidence="10">Lacks conserved residue(s) required for the propagation of feature annotation.</text>
</comment>
<feature type="binding site" evidence="10">
    <location>
        <position position="202"/>
    </location>
    <ligand>
        <name>Mn(2+)</name>
        <dbReference type="ChEBI" id="CHEBI:29035"/>
    </ligand>
</feature>
<protein>
    <recommendedName>
        <fullName evidence="3 10">Phosphoenolpyruvate carboxykinase (ATP)</fullName>
        <shortName evidence="10">PCK</shortName>
        <shortName evidence="10">PEP carboxykinase</shortName>
        <shortName evidence="10">PEPCK</shortName>
        <ecNumber evidence="3 10">4.1.1.49</ecNumber>
    </recommendedName>
</protein>
<comment type="subunit">
    <text evidence="10">Monomer.</text>
</comment>
<evidence type="ECO:0000256" key="5">
    <source>
        <dbReference type="ARBA" id="ARBA00022741"/>
    </source>
</evidence>
<dbReference type="PIRSF" id="PIRSF006294">
    <property type="entry name" value="PEP_crbxkin"/>
    <property type="match status" value="1"/>
</dbReference>
<keyword evidence="8 10" id="KW-0456">Lyase</keyword>
<keyword evidence="12" id="KW-1185">Reference proteome</keyword>
<evidence type="ECO:0000256" key="8">
    <source>
        <dbReference type="ARBA" id="ARBA00023239"/>
    </source>
</evidence>
<feature type="binding site" evidence="10">
    <location>
        <position position="196"/>
    </location>
    <ligand>
        <name>substrate</name>
    </ligand>
</feature>
<evidence type="ECO:0000256" key="10">
    <source>
        <dbReference type="HAMAP-Rule" id="MF_00453"/>
    </source>
</evidence>
<feature type="binding site" evidence="10">
    <location>
        <position position="202"/>
    </location>
    <ligand>
        <name>ATP</name>
        <dbReference type="ChEBI" id="CHEBI:30616"/>
    </ligand>
</feature>
<feature type="binding site" evidence="10">
    <location>
        <position position="444"/>
    </location>
    <ligand>
        <name>ATP</name>
        <dbReference type="ChEBI" id="CHEBI:30616"/>
    </ligand>
</feature>
<comment type="catalytic activity">
    <reaction evidence="9 10">
        <text>oxaloacetate + ATP = phosphoenolpyruvate + ADP + CO2</text>
        <dbReference type="Rhea" id="RHEA:18617"/>
        <dbReference type="ChEBI" id="CHEBI:16452"/>
        <dbReference type="ChEBI" id="CHEBI:16526"/>
        <dbReference type="ChEBI" id="CHEBI:30616"/>
        <dbReference type="ChEBI" id="CHEBI:58702"/>
        <dbReference type="ChEBI" id="CHEBI:456216"/>
        <dbReference type="EC" id="4.1.1.49"/>
    </reaction>
</comment>
<dbReference type="InterPro" id="IPR013035">
    <property type="entry name" value="PEP_carboxykinase_C"/>
</dbReference>
<dbReference type="Gene3D" id="2.170.8.10">
    <property type="entry name" value="Phosphoenolpyruvate Carboxykinase, domain 2"/>
    <property type="match status" value="1"/>
</dbReference>
<dbReference type="Gene3D" id="3.40.449.10">
    <property type="entry name" value="Phosphoenolpyruvate Carboxykinase, domain 1"/>
    <property type="match status" value="1"/>
</dbReference>
<accession>A0ABV9TA31</accession>
<dbReference type="RefSeq" id="WP_119330310.1">
    <property type="nucleotide sequence ID" value="NZ_JBHSJH010000001.1"/>
</dbReference>
<dbReference type="HAMAP" id="MF_00453">
    <property type="entry name" value="PEPCK_ATP"/>
    <property type="match status" value="1"/>
</dbReference>
<reference evidence="12" key="1">
    <citation type="journal article" date="2019" name="Int. J. Syst. Evol. Microbiol.">
        <title>The Global Catalogue of Microorganisms (GCM) 10K type strain sequencing project: providing services to taxonomists for standard genome sequencing and annotation.</title>
        <authorList>
            <consortium name="The Broad Institute Genomics Platform"/>
            <consortium name="The Broad Institute Genome Sequencing Center for Infectious Disease"/>
            <person name="Wu L."/>
            <person name="Ma J."/>
        </authorList>
    </citation>
    <scope>NUCLEOTIDE SEQUENCE [LARGE SCALE GENOMIC DNA]</scope>
    <source>
        <strain evidence="12">CGMCC 1.13718</strain>
    </source>
</reference>
<evidence type="ECO:0000256" key="7">
    <source>
        <dbReference type="ARBA" id="ARBA00022840"/>
    </source>
</evidence>
<evidence type="ECO:0000256" key="2">
    <source>
        <dbReference type="ARBA" id="ARBA00006052"/>
    </source>
</evidence>
<feature type="binding site" evidence="10">
    <location>
        <position position="221"/>
    </location>
    <ligand>
        <name>Mn(2+)</name>
        <dbReference type="ChEBI" id="CHEBI:29035"/>
    </ligand>
</feature>
<evidence type="ECO:0000256" key="1">
    <source>
        <dbReference type="ARBA" id="ARBA00004742"/>
    </source>
</evidence>
<sequence>MDLSSSTDNEYLCTIKNIYQNISTKELLEYIKSSNDSHYIRSEGNAILVDSGEIKGRLPEDKYIVETKYAKKNVWWSDKGSDNKPLSRNNWKIVKEKVRQDISQKDLFVIDGFYNNDVKNRIAVRFVTNVAWAAYFFKLVSIEPTQEELEDFSAEWTILHSPSTKIEDFAELGLNSPNIIATNLKQRESIIAGTYYLTEIDKILLSSMSYYLSLTNIGVFHCAVGIDKSDNTTMFFGLSGSGKTTLALTNRELFANGATAWADDGLHSLDGGFTVKAASFSRENQNIKDILEGQALIENPNFDEQGNIIFGSKTKGQSNTYLAFSKESLTNVKLESSNPKTIIFLVKDSKGVLPRVSKLTKGQAIYHFLSGYTCTSIGIENGVSEPKLEFSSCYAQPFLLLEPTRYAKILRQRLKMSDAKIYMVNVGWIEGDYTTGRRAPVDETKMLVDYITNPSENVQFVYKREKYFNFKSISEIHDGEKVIKVDNTWTDIREYKKSYKALAKSFIKNYKYQFPIDNEFSMKYEQFGPIL</sequence>
<feature type="binding site" evidence="10">
    <location>
        <position position="202"/>
    </location>
    <ligand>
        <name>substrate</name>
    </ligand>
</feature>